<dbReference type="InterPro" id="IPR000555">
    <property type="entry name" value="JAMM/MPN+_dom"/>
</dbReference>
<dbReference type="GO" id="GO:0008237">
    <property type="term" value="F:metallopeptidase activity"/>
    <property type="evidence" value="ECO:0007669"/>
    <property type="project" value="InterPro"/>
</dbReference>
<feature type="domain" description="MPN" evidence="3">
    <location>
        <begin position="22"/>
        <end position="167"/>
    </location>
</feature>
<dbReference type="Proteomes" id="UP000816034">
    <property type="component" value="Unassembled WGS sequence"/>
</dbReference>
<comment type="caution">
    <text evidence="4">The sequence shown here is derived from an EMBL/GenBank/DDBJ whole genome shotgun (WGS) entry which is preliminary data.</text>
</comment>
<gene>
    <name evidence="4" type="ORF">C9374_001545</name>
</gene>
<comment type="function">
    <text evidence="2">Component of the COP9 signalosome complex (CSN), a complex involved in various cellular and developmental processes.</text>
</comment>
<dbReference type="Pfam" id="PF01398">
    <property type="entry name" value="JAB"/>
    <property type="match status" value="1"/>
</dbReference>
<dbReference type="AlphaFoldDB" id="A0AA88GVR6"/>
<sequence>MSTATTSQDSKKVEESTSAIDVYIHPLIIINISDHFTRKKYQLKQGSTPVDTSLDSKVLGILFGTQDGRRVEVRTSFELIFTVDKSGVVNIDHTYLQEKIEQYKQVFKNYDVLGWYSTGTEIRPEYKQIHEEIARYNESPLMILVGVAFGSVQKELPLYVYESNINASSGTVSWATLNYKIETEESERIVVDQVNRMDKRDGSSSSLVPQYVTLSNAVNMLIERAEVLINYLEQVKQGKIEPDHKKLREISSLSHRLPAVVSDKFNSDYVNDVNESLIITYLATMTKGVNQFNNVVDKYMSLSAGKKRMY</sequence>
<dbReference type="EMBL" id="PYSW02000013">
    <property type="protein sequence ID" value="KAG2387213.1"/>
    <property type="molecule type" value="Genomic_DNA"/>
</dbReference>
<dbReference type="PANTHER" id="PTHR10540">
    <property type="entry name" value="EUKARYOTIC TRANSLATION INITIATION FACTOR 3 SUBUNIT F-RELATED"/>
    <property type="match status" value="1"/>
</dbReference>
<comment type="subcellular location">
    <subcellularLocation>
        <location evidence="2">Cytoplasm</location>
    </subcellularLocation>
    <subcellularLocation>
        <location evidence="2">Nucleus</location>
    </subcellularLocation>
</comment>
<dbReference type="GeneID" id="68094001"/>
<keyword evidence="2" id="KW-0539">Nucleus</keyword>
<dbReference type="GO" id="GO:0008180">
    <property type="term" value="C:COP9 signalosome"/>
    <property type="evidence" value="ECO:0007669"/>
    <property type="project" value="UniProtKB-UniRule"/>
</dbReference>
<evidence type="ECO:0000313" key="5">
    <source>
        <dbReference type="Proteomes" id="UP000816034"/>
    </source>
</evidence>
<reference evidence="4 5" key="1">
    <citation type="journal article" date="2018" name="BMC Genomics">
        <title>The genome of Naegleria lovaniensis, the basis for a comparative approach to unravel pathogenicity factors of the human pathogenic amoeba N. fowleri.</title>
        <authorList>
            <person name="Liechti N."/>
            <person name="Schurch N."/>
            <person name="Bruggmann R."/>
            <person name="Wittwer M."/>
        </authorList>
    </citation>
    <scope>NUCLEOTIDE SEQUENCE [LARGE SCALE GENOMIC DNA]</scope>
    <source>
        <strain evidence="4 5">ATCC 30569</strain>
    </source>
</reference>
<comment type="similarity">
    <text evidence="1 2">Belongs to the peptidase M67A family. CSN6 subfamily.</text>
</comment>
<accession>A0AA88GVR6</accession>
<evidence type="ECO:0000256" key="1">
    <source>
        <dbReference type="ARBA" id="ARBA00010893"/>
    </source>
</evidence>
<evidence type="ECO:0000313" key="4">
    <source>
        <dbReference type="EMBL" id="KAG2387213.1"/>
    </source>
</evidence>
<protein>
    <recommendedName>
        <fullName evidence="2">COP9 signalosome complex subunit 6</fullName>
    </recommendedName>
</protein>
<keyword evidence="2" id="KW-0736">Signalosome</keyword>
<dbReference type="Gene3D" id="3.40.140.10">
    <property type="entry name" value="Cytidine Deaminase, domain 2"/>
    <property type="match status" value="1"/>
</dbReference>
<organism evidence="4 5">
    <name type="scientific">Naegleria lovaniensis</name>
    <name type="common">Amoeba</name>
    <dbReference type="NCBI Taxonomy" id="51637"/>
    <lineage>
        <taxon>Eukaryota</taxon>
        <taxon>Discoba</taxon>
        <taxon>Heterolobosea</taxon>
        <taxon>Tetramitia</taxon>
        <taxon>Eutetramitia</taxon>
        <taxon>Vahlkampfiidae</taxon>
        <taxon>Naegleria</taxon>
    </lineage>
</organism>
<dbReference type="PROSITE" id="PS50249">
    <property type="entry name" value="MPN"/>
    <property type="match status" value="1"/>
</dbReference>
<proteinExistence type="inferred from homology"/>
<dbReference type="InterPro" id="IPR037518">
    <property type="entry name" value="MPN"/>
</dbReference>
<name>A0AA88GVR6_NAELO</name>
<dbReference type="SMART" id="SM00232">
    <property type="entry name" value="JAB_MPN"/>
    <property type="match status" value="1"/>
</dbReference>
<dbReference type="GO" id="GO:0000338">
    <property type="term" value="P:protein deneddylation"/>
    <property type="evidence" value="ECO:0007669"/>
    <property type="project" value="InterPro"/>
</dbReference>
<dbReference type="Pfam" id="PF13012">
    <property type="entry name" value="MitMem_reg"/>
    <property type="match status" value="1"/>
</dbReference>
<dbReference type="GO" id="GO:0005737">
    <property type="term" value="C:cytoplasm"/>
    <property type="evidence" value="ECO:0007669"/>
    <property type="project" value="UniProtKB-SubCell"/>
</dbReference>
<dbReference type="RefSeq" id="XP_044551205.1">
    <property type="nucleotide sequence ID" value="XM_044690864.1"/>
</dbReference>
<evidence type="ECO:0000256" key="2">
    <source>
        <dbReference type="RuleBase" id="RU367006"/>
    </source>
</evidence>
<keyword evidence="5" id="KW-1185">Reference proteome</keyword>
<dbReference type="InterPro" id="IPR024969">
    <property type="entry name" value="EIF3F/CSN6-like_C"/>
</dbReference>
<dbReference type="PANTHER" id="PTHR10540:SF8">
    <property type="entry name" value="COP9 SIGNALOSOME COMPLEX SUBUNIT 6"/>
    <property type="match status" value="1"/>
</dbReference>
<dbReference type="InterPro" id="IPR033859">
    <property type="entry name" value="MPN_CSN6"/>
</dbReference>
<keyword evidence="2" id="KW-0963">Cytoplasm</keyword>
<dbReference type="CDD" id="cd08063">
    <property type="entry name" value="MPN_CSN6"/>
    <property type="match status" value="1"/>
</dbReference>
<evidence type="ECO:0000259" key="3">
    <source>
        <dbReference type="PROSITE" id="PS50249"/>
    </source>
</evidence>